<comment type="caution">
    <text evidence="6">The sequence shown here is derived from an EMBL/GenBank/DDBJ whole genome shotgun (WGS) entry which is preliminary data.</text>
</comment>
<evidence type="ECO:0000313" key="7">
    <source>
        <dbReference type="Proteomes" id="UP001642360"/>
    </source>
</evidence>
<evidence type="ECO:0000256" key="1">
    <source>
        <dbReference type="ARBA" id="ARBA00004123"/>
    </source>
</evidence>
<keyword evidence="3" id="KW-0698">rRNA processing</keyword>
<dbReference type="Pfam" id="PF05997">
    <property type="entry name" value="Nop52"/>
    <property type="match status" value="1"/>
</dbReference>
<sequence length="568" mass="63430">MDESQKPPVPGGPSLIKLLASCNTTIRQRSLKLITSTWLPSQPQLSDHDMKKLWKGLFYCMWHADKAQSQSELVTRLSSLILNLDLRLSLHYFSTFLLTMRREWPGIDHLRLDKFYLLIRSFVRSIFGLFKKNNWDLELLRAVMSILKDKAFLADDKVMGNGVNYHIVSVFLDEFRPFLPVKLEMVEILLEPFFAVMGKSQDKIFVGKVKSNVFDVLLKTGRSLLGRKKSGLDGDDEVKDEVLGMISLKLGVSGKFYELGSREDCLQGNRKVVFVLHEEFLRLEKDLESSGVEILIPEVKIDDDDDEVPKLIPIVSNGTEREGASEVIMEGCEVDLEGVSASNSKKKKKEKKGNKGLIGGKKKATKKKNGLSENCLTLEESENMVTADGDSPSTGPDNDGNLITFNESVISNLQMQFEKVAAEVGMDTDEISSFDSTVVTMKCTALKKRKRAKSKDRKGSSNPDLTSQADTGGDSALKSVDKSAKKVRFSMKNNLVWKPHSPMPPQSLRLPPSVTPRGSALKKGIPPGPIREMPPAKKKVKQKKKVRKVMKTVSPAIKRLRKLHALSV</sequence>
<dbReference type="EMBL" id="CAUOFW020003400">
    <property type="protein sequence ID" value="CAK9159778.1"/>
    <property type="molecule type" value="Genomic_DNA"/>
</dbReference>
<dbReference type="PANTHER" id="PTHR13026">
    <property type="entry name" value="NNP-1 PROTEIN NOVEL NUCLEAR PROTEIN 1 NOP52"/>
    <property type="match status" value="1"/>
</dbReference>
<feature type="region of interest" description="Disordered" evidence="5">
    <location>
        <begin position="446"/>
        <end position="479"/>
    </location>
</feature>
<evidence type="ECO:0000256" key="5">
    <source>
        <dbReference type="SAM" id="MobiDB-lite"/>
    </source>
</evidence>
<comment type="similarity">
    <text evidence="2">Belongs to the RRP1 family.</text>
</comment>
<feature type="region of interest" description="Disordered" evidence="5">
    <location>
        <begin position="343"/>
        <end position="363"/>
    </location>
</feature>
<dbReference type="GO" id="GO:0006364">
    <property type="term" value="P:rRNA processing"/>
    <property type="evidence" value="ECO:0007669"/>
    <property type="project" value="UniProtKB-KW"/>
</dbReference>
<accession>A0ABC8SY18</accession>
<keyword evidence="4" id="KW-0539">Nucleus</keyword>
<evidence type="ECO:0000313" key="6">
    <source>
        <dbReference type="EMBL" id="CAK9159778.1"/>
    </source>
</evidence>
<protein>
    <submittedName>
        <fullName evidence="6">Uncharacterized protein</fullName>
    </submittedName>
</protein>
<comment type="subcellular location">
    <subcellularLocation>
        <location evidence="1">Nucleus</location>
    </subcellularLocation>
</comment>
<feature type="compositionally biased region" description="Basic residues" evidence="5">
    <location>
        <begin position="536"/>
        <end position="549"/>
    </location>
</feature>
<feature type="region of interest" description="Disordered" evidence="5">
    <location>
        <begin position="496"/>
        <end position="549"/>
    </location>
</feature>
<name>A0ABC8SY18_9AQUA</name>
<proteinExistence type="inferred from homology"/>
<organism evidence="6 7">
    <name type="scientific">Ilex paraguariensis</name>
    <name type="common">yerba mate</name>
    <dbReference type="NCBI Taxonomy" id="185542"/>
    <lineage>
        <taxon>Eukaryota</taxon>
        <taxon>Viridiplantae</taxon>
        <taxon>Streptophyta</taxon>
        <taxon>Embryophyta</taxon>
        <taxon>Tracheophyta</taxon>
        <taxon>Spermatophyta</taxon>
        <taxon>Magnoliopsida</taxon>
        <taxon>eudicotyledons</taxon>
        <taxon>Gunneridae</taxon>
        <taxon>Pentapetalae</taxon>
        <taxon>asterids</taxon>
        <taxon>campanulids</taxon>
        <taxon>Aquifoliales</taxon>
        <taxon>Aquifoliaceae</taxon>
        <taxon>Ilex</taxon>
    </lineage>
</organism>
<evidence type="ECO:0000256" key="3">
    <source>
        <dbReference type="ARBA" id="ARBA00022552"/>
    </source>
</evidence>
<dbReference type="InterPro" id="IPR010301">
    <property type="entry name" value="RRP1"/>
</dbReference>
<dbReference type="GO" id="GO:0005634">
    <property type="term" value="C:nucleus"/>
    <property type="evidence" value="ECO:0007669"/>
    <property type="project" value="UniProtKB-SubCell"/>
</dbReference>
<dbReference type="Proteomes" id="UP001642360">
    <property type="component" value="Unassembled WGS sequence"/>
</dbReference>
<evidence type="ECO:0000256" key="2">
    <source>
        <dbReference type="ARBA" id="ARBA00006374"/>
    </source>
</evidence>
<dbReference type="PANTHER" id="PTHR13026:SF0">
    <property type="entry name" value="RIBOSOMAL RNA PROCESSING 1B"/>
    <property type="match status" value="1"/>
</dbReference>
<feature type="compositionally biased region" description="Basic residues" evidence="5">
    <location>
        <begin position="344"/>
        <end position="363"/>
    </location>
</feature>
<dbReference type="AlphaFoldDB" id="A0ABC8SY18"/>
<gene>
    <name evidence="6" type="ORF">ILEXP_LOCUS28485</name>
</gene>
<reference evidence="6 7" key="1">
    <citation type="submission" date="2024-02" db="EMBL/GenBank/DDBJ databases">
        <authorList>
            <person name="Vignale AGUSTIN F."/>
            <person name="Sosa J E."/>
            <person name="Modenutti C."/>
        </authorList>
    </citation>
    <scope>NUCLEOTIDE SEQUENCE [LARGE SCALE GENOMIC DNA]</scope>
</reference>
<feature type="compositionally biased region" description="Basic residues" evidence="5">
    <location>
        <begin position="446"/>
        <end position="456"/>
    </location>
</feature>
<keyword evidence="7" id="KW-1185">Reference proteome</keyword>
<evidence type="ECO:0000256" key="4">
    <source>
        <dbReference type="ARBA" id="ARBA00023242"/>
    </source>
</evidence>